<dbReference type="GO" id="GO:0006310">
    <property type="term" value="P:DNA recombination"/>
    <property type="evidence" value="ECO:0007669"/>
    <property type="project" value="UniProtKB-KW"/>
</dbReference>
<keyword evidence="1" id="KW-0233">DNA recombination</keyword>
<protein>
    <submittedName>
        <fullName evidence="4">Phage integrase family protein</fullName>
    </submittedName>
</protein>
<dbReference type="PROSITE" id="PS51898">
    <property type="entry name" value="TYR_RECOMBINASE"/>
    <property type="match status" value="1"/>
</dbReference>
<dbReference type="SUPFAM" id="SSF56349">
    <property type="entry name" value="DNA breaking-rejoining enzymes"/>
    <property type="match status" value="1"/>
</dbReference>
<evidence type="ECO:0000259" key="3">
    <source>
        <dbReference type="PROSITE" id="PS51898"/>
    </source>
</evidence>
<organism evidence="4 5">
    <name type="scientific">Dorea longicatena</name>
    <dbReference type="NCBI Taxonomy" id="88431"/>
    <lineage>
        <taxon>Bacteria</taxon>
        <taxon>Bacillati</taxon>
        <taxon>Bacillota</taxon>
        <taxon>Clostridia</taxon>
        <taxon>Lachnospirales</taxon>
        <taxon>Lachnospiraceae</taxon>
        <taxon>Dorea</taxon>
    </lineage>
</organism>
<dbReference type="Pfam" id="PF00589">
    <property type="entry name" value="Phage_integrase"/>
    <property type="match status" value="1"/>
</dbReference>
<evidence type="ECO:0000313" key="5">
    <source>
        <dbReference type="Proteomes" id="UP000398619"/>
    </source>
</evidence>
<dbReference type="InterPro" id="IPR013762">
    <property type="entry name" value="Integrase-like_cat_sf"/>
</dbReference>
<dbReference type="InterPro" id="IPR011010">
    <property type="entry name" value="DNA_brk_join_enz"/>
</dbReference>
<dbReference type="Proteomes" id="UP000398619">
    <property type="component" value="Unassembled WGS sequence"/>
</dbReference>
<dbReference type="InterPro" id="IPR002104">
    <property type="entry name" value="Integrase_catalytic"/>
</dbReference>
<dbReference type="Gene3D" id="1.10.443.10">
    <property type="entry name" value="Intergrase catalytic core"/>
    <property type="match status" value="1"/>
</dbReference>
<dbReference type="GO" id="GO:0015074">
    <property type="term" value="P:DNA integration"/>
    <property type="evidence" value="ECO:0007669"/>
    <property type="project" value="InterPro"/>
</dbReference>
<feature type="domain" description="Tyr recombinase" evidence="3">
    <location>
        <begin position="1"/>
        <end position="156"/>
    </location>
</feature>
<sequence>MQKLKEKDILKIFPTQKPHCTTRLVLKTPKTETSNRVVWLPKTVAELLVQYKKDQQELKEFLGSAYNDYNLVIALDNGNPVESRIVRDRFQKLCEENDYEVVVFHSLRYLSTSYKLKMTNGDVKSVQGDTGHAEAEMVTDVYSEIIDEDRRYNAQKMDEQFYSTLNHDSEMQPQNEEVQPENNGLSDSDMELLQLLKSLTPEMKAMLLKQSASK</sequence>
<accession>A0A564UBN4</accession>
<dbReference type="GO" id="GO:0003677">
    <property type="term" value="F:DNA binding"/>
    <property type="evidence" value="ECO:0007669"/>
    <property type="project" value="InterPro"/>
</dbReference>
<reference evidence="4 5" key="1">
    <citation type="submission" date="2019-07" db="EMBL/GenBank/DDBJ databases">
        <authorList>
            <person name="Hibberd C M."/>
            <person name="Gehrig L. J."/>
            <person name="Chang H.-W."/>
            <person name="Venkatesh S."/>
        </authorList>
    </citation>
    <scope>NUCLEOTIDE SEQUENCE [LARGE SCALE GENOMIC DNA]</scope>
    <source>
        <strain evidence="4">Dorea_longicatena_SSTS_Bg7063</strain>
    </source>
</reference>
<proteinExistence type="predicted"/>
<dbReference type="AlphaFoldDB" id="A0A564UBN4"/>
<gene>
    <name evidence="4" type="ORF">DLSSTS7063_02309</name>
</gene>
<feature type="region of interest" description="Disordered" evidence="2">
    <location>
        <begin position="167"/>
        <end position="189"/>
    </location>
</feature>
<dbReference type="RefSeq" id="WP_005342568.1">
    <property type="nucleotide sequence ID" value="NZ_CABHNM010000054.1"/>
</dbReference>
<feature type="compositionally biased region" description="Polar residues" evidence="2">
    <location>
        <begin position="167"/>
        <end position="186"/>
    </location>
</feature>
<name>A0A564UBN4_9FIRM</name>
<dbReference type="EMBL" id="CABHNM010000054">
    <property type="protein sequence ID" value="VUX16712.1"/>
    <property type="molecule type" value="Genomic_DNA"/>
</dbReference>
<evidence type="ECO:0000256" key="2">
    <source>
        <dbReference type="SAM" id="MobiDB-lite"/>
    </source>
</evidence>
<evidence type="ECO:0000313" key="4">
    <source>
        <dbReference type="EMBL" id="VUX16712.1"/>
    </source>
</evidence>
<evidence type="ECO:0000256" key="1">
    <source>
        <dbReference type="ARBA" id="ARBA00023172"/>
    </source>
</evidence>